<sequence>MQNILIIDDDIALGELLVEYLSREALEATIASTGKEGLELALSGRFDLVLLDLILPDVDGLTMLYMLRKQDGPPVFILSGRGDDVSRIVGLEMGADDFLPKPFEPRELVARMRAILRRTSKAKCSAYSELQVGDLRLEPRLRQAWRGEERLTLTQNEFNLLETLLRSAGQVVSKEDLSLAALGRELSPLDRSVDVHISNLRRKLGPQPDESERIRTVRGVGYMYMERLDKIGGRLERVDEDAGFAWVAGARLKSR</sequence>
<dbReference type="InterPro" id="IPR039420">
    <property type="entry name" value="WalR-like"/>
</dbReference>
<evidence type="ECO:0000259" key="10">
    <source>
        <dbReference type="PROSITE" id="PS50110"/>
    </source>
</evidence>
<keyword evidence="2" id="KW-0963">Cytoplasm</keyword>
<dbReference type="EMBL" id="CP003221">
    <property type="protein sequence ID" value="EGJ48721.1"/>
    <property type="molecule type" value="Genomic_DNA"/>
</dbReference>
<dbReference type="PANTHER" id="PTHR48111">
    <property type="entry name" value="REGULATOR OF RPOS"/>
    <property type="match status" value="1"/>
</dbReference>
<evidence type="ECO:0000313" key="12">
    <source>
        <dbReference type="EMBL" id="EGJ48721.1"/>
    </source>
</evidence>
<dbReference type="GO" id="GO:0032993">
    <property type="term" value="C:protein-DNA complex"/>
    <property type="evidence" value="ECO:0007669"/>
    <property type="project" value="TreeGrafter"/>
</dbReference>
<dbReference type="HOGENOM" id="CLU_000445_30_4_7"/>
<dbReference type="eggNOG" id="COG0745">
    <property type="taxonomic scope" value="Bacteria"/>
</dbReference>
<dbReference type="InterPro" id="IPR036388">
    <property type="entry name" value="WH-like_DNA-bd_sf"/>
</dbReference>
<dbReference type="KEGG" id="daf:Desaf_0365"/>
<dbReference type="Gene3D" id="6.10.250.690">
    <property type="match status" value="1"/>
</dbReference>
<accession>F3YVI5</accession>
<dbReference type="Pfam" id="PF00486">
    <property type="entry name" value="Trans_reg_C"/>
    <property type="match status" value="1"/>
</dbReference>
<dbReference type="SMART" id="SM00448">
    <property type="entry name" value="REC"/>
    <property type="match status" value="1"/>
</dbReference>
<dbReference type="InterPro" id="IPR001867">
    <property type="entry name" value="OmpR/PhoB-type_DNA-bd"/>
</dbReference>
<dbReference type="PROSITE" id="PS51755">
    <property type="entry name" value="OMPR_PHOB"/>
    <property type="match status" value="1"/>
</dbReference>
<evidence type="ECO:0000256" key="7">
    <source>
        <dbReference type="ARBA" id="ARBA00023163"/>
    </source>
</evidence>
<dbReference type="RefSeq" id="WP_014258570.1">
    <property type="nucleotide sequence ID" value="NC_016629.1"/>
</dbReference>
<evidence type="ECO:0000256" key="9">
    <source>
        <dbReference type="PROSITE-ProRule" id="PRU01091"/>
    </source>
</evidence>
<dbReference type="Pfam" id="PF00072">
    <property type="entry name" value="Response_reg"/>
    <property type="match status" value="1"/>
</dbReference>
<organism evidence="12 13">
    <name type="scientific">Desulfocurvibacter africanus subsp. africanus str. Walvis Bay</name>
    <dbReference type="NCBI Taxonomy" id="690850"/>
    <lineage>
        <taxon>Bacteria</taxon>
        <taxon>Pseudomonadati</taxon>
        <taxon>Thermodesulfobacteriota</taxon>
        <taxon>Desulfovibrionia</taxon>
        <taxon>Desulfovibrionales</taxon>
        <taxon>Desulfovibrionaceae</taxon>
        <taxon>Desulfocurvibacter</taxon>
    </lineage>
</organism>
<dbReference type="GO" id="GO:0006355">
    <property type="term" value="P:regulation of DNA-templated transcription"/>
    <property type="evidence" value="ECO:0007669"/>
    <property type="project" value="InterPro"/>
</dbReference>
<evidence type="ECO:0000256" key="3">
    <source>
        <dbReference type="ARBA" id="ARBA00022553"/>
    </source>
</evidence>
<dbReference type="Proteomes" id="UP000007844">
    <property type="component" value="Chromosome"/>
</dbReference>
<evidence type="ECO:0000256" key="8">
    <source>
        <dbReference type="PROSITE-ProRule" id="PRU00169"/>
    </source>
</evidence>
<feature type="DNA-binding region" description="OmpR/PhoB-type" evidence="9">
    <location>
        <begin position="127"/>
        <end position="226"/>
    </location>
</feature>
<keyword evidence="4" id="KW-0902">Two-component regulatory system</keyword>
<dbReference type="PROSITE" id="PS50110">
    <property type="entry name" value="RESPONSE_REGULATORY"/>
    <property type="match status" value="1"/>
</dbReference>
<dbReference type="GO" id="GO:0005829">
    <property type="term" value="C:cytosol"/>
    <property type="evidence" value="ECO:0007669"/>
    <property type="project" value="TreeGrafter"/>
</dbReference>
<feature type="domain" description="Response regulatory" evidence="10">
    <location>
        <begin position="3"/>
        <end position="116"/>
    </location>
</feature>
<dbReference type="Gene3D" id="3.40.50.2300">
    <property type="match status" value="1"/>
</dbReference>
<dbReference type="SUPFAM" id="SSF46894">
    <property type="entry name" value="C-terminal effector domain of the bipartite response regulators"/>
    <property type="match status" value="1"/>
</dbReference>
<evidence type="ECO:0000256" key="5">
    <source>
        <dbReference type="ARBA" id="ARBA00023015"/>
    </source>
</evidence>
<comment type="subcellular location">
    <subcellularLocation>
        <location evidence="1">Cytoplasm</location>
    </subcellularLocation>
</comment>
<keyword evidence="6 9" id="KW-0238">DNA-binding</keyword>
<dbReference type="AlphaFoldDB" id="F3YVI5"/>
<dbReference type="GO" id="GO:0000976">
    <property type="term" value="F:transcription cis-regulatory region binding"/>
    <property type="evidence" value="ECO:0007669"/>
    <property type="project" value="TreeGrafter"/>
</dbReference>
<evidence type="ECO:0000256" key="2">
    <source>
        <dbReference type="ARBA" id="ARBA00022490"/>
    </source>
</evidence>
<keyword evidence="7" id="KW-0804">Transcription</keyword>
<dbReference type="InterPro" id="IPR001789">
    <property type="entry name" value="Sig_transdc_resp-reg_receiver"/>
</dbReference>
<dbReference type="STRING" id="690850.Desaf_0365"/>
<dbReference type="Gene3D" id="1.10.10.10">
    <property type="entry name" value="Winged helix-like DNA-binding domain superfamily/Winged helix DNA-binding domain"/>
    <property type="match status" value="1"/>
</dbReference>
<evidence type="ECO:0000259" key="11">
    <source>
        <dbReference type="PROSITE" id="PS51755"/>
    </source>
</evidence>
<dbReference type="CDD" id="cd00383">
    <property type="entry name" value="trans_reg_C"/>
    <property type="match status" value="1"/>
</dbReference>
<gene>
    <name evidence="12" type="ORF">Desaf_0365</name>
</gene>
<dbReference type="InterPro" id="IPR016032">
    <property type="entry name" value="Sig_transdc_resp-reg_C-effctor"/>
</dbReference>
<dbReference type="InterPro" id="IPR011006">
    <property type="entry name" value="CheY-like_superfamily"/>
</dbReference>
<dbReference type="SUPFAM" id="SSF52172">
    <property type="entry name" value="CheY-like"/>
    <property type="match status" value="1"/>
</dbReference>
<keyword evidence="5" id="KW-0805">Transcription regulation</keyword>
<feature type="modified residue" description="4-aspartylphosphate" evidence="8">
    <location>
        <position position="52"/>
    </location>
</feature>
<reference evidence="12 13" key="1">
    <citation type="journal article" date="2011" name="J. Bacteriol.">
        <title>Genome sequence of the mercury-methylating and pleomorphic Desulfovibrio africanus Strain Walvis Bay.</title>
        <authorList>
            <person name="Brown S.D."/>
            <person name="Wall J.D."/>
            <person name="Kucken A.M."/>
            <person name="Gilmour C.C."/>
            <person name="Podar M."/>
            <person name="Brandt C.C."/>
            <person name="Teshima H."/>
            <person name="Detter J.C."/>
            <person name="Han C.S."/>
            <person name="Land M.L."/>
            <person name="Lucas S."/>
            <person name="Han J."/>
            <person name="Pennacchio L."/>
            <person name="Nolan M."/>
            <person name="Pitluck S."/>
            <person name="Woyke T."/>
            <person name="Goodwin L."/>
            <person name="Palumbo A.V."/>
            <person name="Elias D.A."/>
        </authorList>
    </citation>
    <scope>NUCLEOTIDE SEQUENCE [LARGE SCALE GENOMIC DNA]</scope>
    <source>
        <strain evidence="12 13">Walvis Bay</strain>
    </source>
</reference>
<dbReference type="SMART" id="SM00862">
    <property type="entry name" value="Trans_reg_C"/>
    <property type="match status" value="1"/>
</dbReference>
<keyword evidence="13" id="KW-1185">Reference proteome</keyword>
<protein>
    <submittedName>
        <fullName evidence="12">Two component transcriptional regulator, winged helix family</fullName>
    </submittedName>
</protein>
<proteinExistence type="predicted"/>
<evidence type="ECO:0000256" key="1">
    <source>
        <dbReference type="ARBA" id="ARBA00004496"/>
    </source>
</evidence>
<feature type="domain" description="OmpR/PhoB-type" evidence="11">
    <location>
        <begin position="127"/>
        <end position="226"/>
    </location>
</feature>
<dbReference type="PANTHER" id="PTHR48111:SF39">
    <property type="entry name" value="TRANSCRIPTIONAL REGULATORY PROTEIN CPXR"/>
    <property type="match status" value="1"/>
</dbReference>
<evidence type="ECO:0000313" key="13">
    <source>
        <dbReference type="Proteomes" id="UP000007844"/>
    </source>
</evidence>
<evidence type="ECO:0000256" key="4">
    <source>
        <dbReference type="ARBA" id="ARBA00023012"/>
    </source>
</evidence>
<evidence type="ECO:0000256" key="6">
    <source>
        <dbReference type="ARBA" id="ARBA00023125"/>
    </source>
</evidence>
<name>F3YVI5_DESAF</name>
<dbReference type="GO" id="GO:0000156">
    <property type="term" value="F:phosphorelay response regulator activity"/>
    <property type="evidence" value="ECO:0007669"/>
    <property type="project" value="TreeGrafter"/>
</dbReference>
<keyword evidence="3 8" id="KW-0597">Phosphoprotein</keyword>